<sequence>MSSILKALKKLENEYPSSGYDQPWLKDIDEKEAFFDRLKGSLTTYRQRYVICAAVLLTFIVSAAIIFKTGYFKKTAAPLLAEKQQVEAVIPAPSLQKRAQAPLASTPEGSSKPKLFYAQRTEKQNLPSTRSAKETGQVLRTSKQAKVLSPAAKTSVVPLQQPVRPQAAIKSLKSFSSLQPGKDTQTGKEASVLKISESSKPDGTADTKILNDVNVKLQAISWSENPGKRLAVINNSIVRQGDRVGSYIVTQINKDDVLVRQQKEIWTLPFRPR</sequence>
<accession>A0A8J6TML9</accession>
<dbReference type="EMBL" id="JACNIG010000244">
    <property type="protein sequence ID" value="MBC8432696.1"/>
    <property type="molecule type" value="Genomic_DNA"/>
</dbReference>
<keyword evidence="1" id="KW-0472">Membrane</keyword>
<name>A0A8J6TML9_9BACT</name>
<evidence type="ECO:0000256" key="1">
    <source>
        <dbReference type="SAM" id="Phobius"/>
    </source>
</evidence>
<protein>
    <submittedName>
        <fullName evidence="2">Uncharacterized protein</fullName>
    </submittedName>
</protein>
<organism evidence="2 3">
    <name type="scientific">Candidatus Desulfatibia vada</name>
    <dbReference type="NCBI Taxonomy" id="2841696"/>
    <lineage>
        <taxon>Bacteria</taxon>
        <taxon>Pseudomonadati</taxon>
        <taxon>Thermodesulfobacteriota</taxon>
        <taxon>Desulfobacteria</taxon>
        <taxon>Desulfobacterales</taxon>
        <taxon>Desulfobacterales incertae sedis</taxon>
        <taxon>Candidatus Desulfatibia</taxon>
    </lineage>
</organism>
<reference evidence="2 3" key="1">
    <citation type="submission" date="2020-08" db="EMBL/GenBank/DDBJ databases">
        <title>Bridging the membrane lipid divide: bacteria of the FCB group superphylum have the potential to synthesize archaeal ether lipids.</title>
        <authorList>
            <person name="Villanueva L."/>
            <person name="Von Meijenfeldt F.A.B."/>
            <person name="Westbye A.B."/>
            <person name="Yadav S."/>
            <person name="Hopmans E.C."/>
            <person name="Dutilh B.E."/>
            <person name="Sinninghe Damste J.S."/>
        </authorList>
    </citation>
    <scope>NUCLEOTIDE SEQUENCE [LARGE SCALE GENOMIC DNA]</scope>
    <source>
        <strain evidence="2">NIOZ-UU17</strain>
    </source>
</reference>
<keyword evidence="1" id="KW-0812">Transmembrane</keyword>
<dbReference type="AlphaFoldDB" id="A0A8J6TML9"/>
<comment type="caution">
    <text evidence="2">The sequence shown here is derived from an EMBL/GenBank/DDBJ whole genome shotgun (WGS) entry which is preliminary data.</text>
</comment>
<keyword evidence="1" id="KW-1133">Transmembrane helix</keyword>
<evidence type="ECO:0000313" key="3">
    <source>
        <dbReference type="Proteomes" id="UP000605201"/>
    </source>
</evidence>
<gene>
    <name evidence="2" type="ORF">H8D96_12360</name>
</gene>
<evidence type="ECO:0000313" key="2">
    <source>
        <dbReference type="EMBL" id="MBC8432696.1"/>
    </source>
</evidence>
<feature type="transmembrane region" description="Helical" evidence="1">
    <location>
        <begin position="49"/>
        <end position="67"/>
    </location>
</feature>
<proteinExistence type="predicted"/>
<dbReference type="Proteomes" id="UP000605201">
    <property type="component" value="Unassembled WGS sequence"/>
</dbReference>